<dbReference type="EMBL" id="SULG01000001">
    <property type="protein sequence ID" value="TLD43596.1"/>
    <property type="molecule type" value="Genomic_DNA"/>
</dbReference>
<evidence type="ECO:0000313" key="1">
    <source>
        <dbReference type="EMBL" id="TLD43596.1"/>
    </source>
</evidence>
<evidence type="ECO:0000313" key="2">
    <source>
        <dbReference type="Proteomes" id="UP000319783"/>
    </source>
</evidence>
<protein>
    <submittedName>
        <fullName evidence="1">Uncharacterized protein</fullName>
    </submittedName>
</protein>
<sequence>MALKDNPLAPFPKGDFFKSPLKKGDSGGCPVCSDTNFEFPKHQVGAGFKPAPTTKH</sequence>
<reference evidence="1 2" key="1">
    <citation type="submission" date="2019-04" db="EMBL/GenBank/DDBJ databases">
        <title>Genome of a novel bacterium Candidatus Jettenia ecosi reconstructed from metagenome of an anammox bioreactor.</title>
        <authorList>
            <person name="Mardanov A.V."/>
            <person name="Beletsky A.V."/>
            <person name="Ravin N.V."/>
            <person name="Botchkova E.A."/>
            <person name="Litti Y.V."/>
            <person name="Nozhevnikova A.N."/>
        </authorList>
    </citation>
    <scope>NUCLEOTIDE SEQUENCE [LARGE SCALE GENOMIC DNA]</scope>
    <source>
        <strain evidence="1">J2</strain>
    </source>
</reference>
<name>A0A533QFN4_9BACT</name>
<proteinExistence type="predicted"/>
<dbReference type="Proteomes" id="UP000319783">
    <property type="component" value="Unassembled WGS sequence"/>
</dbReference>
<comment type="caution">
    <text evidence="1">The sequence shown here is derived from an EMBL/GenBank/DDBJ whole genome shotgun (WGS) entry which is preliminary data.</text>
</comment>
<dbReference type="AlphaFoldDB" id="A0A533QFN4"/>
<gene>
    <name evidence="1" type="ORF">JETT_0027</name>
</gene>
<organism evidence="1 2">
    <name type="scientific">Candidatus Jettenia ecosi</name>
    <dbReference type="NCBI Taxonomy" id="2494326"/>
    <lineage>
        <taxon>Bacteria</taxon>
        <taxon>Pseudomonadati</taxon>
        <taxon>Planctomycetota</taxon>
        <taxon>Candidatus Brocadiia</taxon>
        <taxon>Candidatus Brocadiales</taxon>
        <taxon>Candidatus Brocadiaceae</taxon>
        <taxon>Candidatus Jettenia</taxon>
    </lineage>
</organism>
<accession>A0A533QFN4</accession>